<evidence type="ECO:0000313" key="2">
    <source>
        <dbReference type="Proteomes" id="UP001286313"/>
    </source>
</evidence>
<dbReference type="InterPro" id="IPR043504">
    <property type="entry name" value="Peptidase_S1_PA_chymotrypsin"/>
</dbReference>
<organism evidence="1 2">
    <name type="scientific">Petrolisthes cinctipes</name>
    <name type="common">Flat porcelain crab</name>
    <dbReference type="NCBI Taxonomy" id="88211"/>
    <lineage>
        <taxon>Eukaryota</taxon>
        <taxon>Metazoa</taxon>
        <taxon>Ecdysozoa</taxon>
        <taxon>Arthropoda</taxon>
        <taxon>Crustacea</taxon>
        <taxon>Multicrustacea</taxon>
        <taxon>Malacostraca</taxon>
        <taxon>Eumalacostraca</taxon>
        <taxon>Eucarida</taxon>
        <taxon>Decapoda</taxon>
        <taxon>Pleocyemata</taxon>
        <taxon>Anomura</taxon>
        <taxon>Galatheoidea</taxon>
        <taxon>Porcellanidae</taxon>
        <taxon>Petrolisthes</taxon>
    </lineage>
</organism>
<gene>
    <name evidence="1" type="ORF">Pcinc_038810</name>
</gene>
<dbReference type="SUPFAM" id="SSF50494">
    <property type="entry name" value="Trypsin-like serine proteases"/>
    <property type="match status" value="1"/>
</dbReference>
<reference evidence="1" key="1">
    <citation type="submission" date="2023-10" db="EMBL/GenBank/DDBJ databases">
        <title>Genome assemblies of two species of porcelain crab, Petrolisthes cinctipes and Petrolisthes manimaculis (Anomura: Porcellanidae).</title>
        <authorList>
            <person name="Angst P."/>
        </authorList>
    </citation>
    <scope>NUCLEOTIDE SEQUENCE</scope>
    <source>
        <strain evidence="1">PB745_01</strain>
        <tissue evidence="1">Gill</tissue>
    </source>
</reference>
<dbReference type="Proteomes" id="UP001286313">
    <property type="component" value="Unassembled WGS sequence"/>
</dbReference>
<dbReference type="AlphaFoldDB" id="A0AAE1BTL9"/>
<feature type="non-terminal residue" evidence="1">
    <location>
        <position position="1"/>
    </location>
</feature>
<dbReference type="Gene3D" id="2.40.10.10">
    <property type="entry name" value="Trypsin-like serine proteases"/>
    <property type="match status" value="1"/>
</dbReference>
<comment type="caution">
    <text evidence="1">The sequence shown here is derived from an EMBL/GenBank/DDBJ whole genome shotgun (WGS) entry which is preliminary data.</text>
</comment>
<protein>
    <recommendedName>
        <fullName evidence="3">Peptidase S1 domain-containing protein</fullName>
    </recommendedName>
</protein>
<name>A0AAE1BTL9_PETCI</name>
<keyword evidence="2" id="KW-1185">Reference proteome</keyword>
<dbReference type="EMBL" id="JAWQEG010006473">
    <property type="protein sequence ID" value="KAK3854725.1"/>
    <property type="molecule type" value="Genomic_DNA"/>
</dbReference>
<accession>A0AAE1BTL9</accession>
<sequence length="142" mass="15526">IKYNKYKLRGFGGSYNIHEVGHQKGVPTSGLYSRVSRKGVCICHLPGYVVDPIPSTPNNPAQHRPAQHKDSLTHNQFIQSELGGPLVMGGGTGGREVVVGVAGFSDGERQDDQQPLPLIFTNITKYIAWIIKTIGKDDRCAR</sequence>
<evidence type="ECO:0008006" key="3">
    <source>
        <dbReference type="Google" id="ProtNLM"/>
    </source>
</evidence>
<evidence type="ECO:0000313" key="1">
    <source>
        <dbReference type="EMBL" id="KAK3854725.1"/>
    </source>
</evidence>
<proteinExistence type="predicted"/>
<dbReference type="InterPro" id="IPR009003">
    <property type="entry name" value="Peptidase_S1_PA"/>
</dbReference>